<dbReference type="InterPro" id="IPR027417">
    <property type="entry name" value="P-loop_NTPase"/>
</dbReference>
<dbReference type="InterPro" id="IPR001650">
    <property type="entry name" value="Helicase_C-like"/>
</dbReference>
<dbReference type="GO" id="GO:0003723">
    <property type="term" value="F:RNA binding"/>
    <property type="evidence" value="ECO:0007669"/>
    <property type="project" value="TreeGrafter"/>
</dbReference>
<dbReference type="SUPFAM" id="SSF52540">
    <property type="entry name" value="P-loop containing nucleoside triphosphate hydrolases"/>
    <property type="match status" value="1"/>
</dbReference>
<dbReference type="InterPro" id="IPR011709">
    <property type="entry name" value="DEAD-box_helicase_OB_fold"/>
</dbReference>
<feature type="compositionally biased region" description="Basic and acidic residues" evidence="10">
    <location>
        <begin position="164"/>
        <end position="174"/>
    </location>
</feature>
<evidence type="ECO:0000259" key="11">
    <source>
        <dbReference type="PROSITE" id="PS51192"/>
    </source>
</evidence>
<dbReference type="PANTHER" id="PTHR18934">
    <property type="entry name" value="ATP-DEPENDENT RNA HELICASE"/>
    <property type="match status" value="1"/>
</dbReference>
<comment type="catalytic activity">
    <reaction evidence="8">
        <text>ATP + H2O = ADP + phosphate + H(+)</text>
        <dbReference type="Rhea" id="RHEA:13065"/>
        <dbReference type="ChEBI" id="CHEBI:15377"/>
        <dbReference type="ChEBI" id="CHEBI:15378"/>
        <dbReference type="ChEBI" id="CHEBI:30616"/>
        <dbReference type="ChEBI" id="CHEBI:43474"/>
        <dbReference type="ChEBI" id="CHEBI:456216"/>
        <dbReference type="EC" id="3.6.4.13"/>
    </reaction>
</comment>
<dbReference type="AlphaFoldDB" id="A0A1B7MIF7"/>
<dbReference type="PROSITE" id="PS00690">
    <property type="entry name" value="DEAH_ATP_HELICASE"/>
    <property type="match status" value="1"/>
</dbReference>
<dbReference type="PROSITE" id="PS51192">
    <property type="entry name" value="HELICASE_ATP_BIND_1"/>
    <property type="match status" value="1"/>
</dbReference>
<dbReference type="GO" id="GO:0071013">
    <property type="term" value="C:catalytic step 2 spliceosome"/>
    <property type="evidence" value="ECO:0007669"/>
    <property type="project" value="TreeGrafter"/>
</dbReference>
<keyword evidence="7" id="KW-0508">mRNA splicing</keyword>
<evidence type="ECO:0000256" key="1">
    <source>
        <dbReference type="ARBA" id="ARBA00012552"/>
    </source>
</evidence>
<dbReference type="GO" id="GO:0003724">
    <property type="term" value="F:RNA helicase activity"/>
    <property type="evidence" value="ECO:0007669"/>
    <property type="project" value="UniProtKB-EC"/>
</dbReference>
<dbReference type="InterPro" id="IPR002464">
    <property type="entry name" value="DNA/RNA_helicase_DEAH_CS"/>
</dbReference>
<feature type="compositionally biased region" description="Acidic residues" evidence="10">
    <location>
        <begin position="175"/>
        <end position="185"/>
    </location>
</feature>
<keyword evidence="5" id="KW-0347">Helicase</keyword>
<feature type="region of interest" description="Disordered" evidence="10">
    <location>
        <begin position="110"/>
        <end position="250"/>
    </location>
</feature>
<feature type="compositionally biased region" description="Basic and acidic residues" evidence="10">
    <location>
        <begin position="186"/>
        <end position="222"/>
    </location>
</feature>
<sequence length="1126" mass="128272">MSSDLQRFISDNCLRLFGLADRSIIDFVQASASTSKTPDALFSSLTASGLPNTPDAHAFINELFSRVPRKGKHKSSADSARKQAEKEAKALNARKFEFLLEDEATPDVVELKGKRKEEGGSSKERRKEDRGSGKEKRDRHLRKREHDSREWESDEEEKARKRRKADDVEAHLEEETMEIPEDEEERKERERLQDLKERDEFAERVRGKDMERTKKVVEDRSSKGNASAAAEAAQRRQLADDTEARTHALPSLRLHSRQEYLTKREVQQIELLRKEIADEEAYFHGMKLTKREQQEIERKKELLRLVEERLKINDKWDGYMLPEDYLTEQGKIDKEKKQNALYKRYEEAKPKDDQFTTDVDQWEASQTLHSTFRTGALDKKEVVDDYEYVFDESQTIKFVMDQTLKGEGMMSAKDKLLHQQIEEAEKRAKTMDETRKSLPIYTYREQLLEAIKEHQVLIVVAETGSGKTTQLPQFLHEAGYTANGQKVGCTQPRRVAAMSVAARVADEMGSKVGYEVGYSIRFEDCTSDKTVLKYMTDGMLLREFLTEPDLAGYAALIIDEAHERTLSTDILFALVKDIARFRPELRLLISSATMDAEKFSEYFDNAPLWYADEVKMIFMSYAVPGRRYPVDIHYTPQPEANYLHAAITTVFQIHTTQPKGDILVFFTGQDEIEAAQENLQETARALGNKIAELLICPIYANLPSDMQAKIFEPTPEGARKVVLATNIAETSITIDGVVFVIDPGFVKQNSYNPRTGMSSLTVVPCSRASANQRAGRAGRVGPGKAFRLYTKWAFSNELEENTVPEIQRTNLGMTVLMLKSLGINNFMDFEFMDPPPGETLIRALELLYALGALNDRGELTKLGRRMAEFPVDPMLSKAIISSEQYSCTDEVLTIISMLSESSSLFYRPKDKKMHADQARQNFVRAGGDHFTLLNVWEQWADTNYSQQFCYEQFLQFKSLSRARDIRDQLAGLCERVEVVVSSNPNSNDISCIQKAITSGYFYNTAQLQKSGDSYRTLKTHHTVYIHPSSSLFQHQPPIKTLLYYELVMTSKSYMRQALSFSETHVCLIRLTPYQTNHGNQTIVAIRRQVLSLAPHYFKEADLEQLASGDKKMPNTKAVGSSGAAAS</sequence>
<evidence type="ECO:0000259" key="12">
    <source>
        <dbReference type="PROSITE" id="PS51194"/>
    </source>
</evidence>
<dbReference type="FunFam" id="3.40.50.300:FF:000007">
    <property type="entry name" value="Pre-mRNA-splicing factor ATP-dependent RNA helicase"/>
    <property type="match status" value="1"/>
</dbReference>
<dbReference type="InterPro" id="IPR014001">
    <property type="entry name" value="Helicase_ATP-bd"/>
</dbReference>
<feature type="compositionally biased region" description="Basic and acidic residues" evidence="10">
    <location>
        <begin position="110"/>
        <end position="151"/>
    </location>
</feature>
<name>A0A1B7MIF7_9AGAM</name>
<keyword evidence="3" id="KW-0547">Nucleotide-binding</keyword>
<dbReference type="GO" id="GO:0006397">
    <property type="term" value="P:mRNA processing"/>
    <property type="evidence" value="ECO:0007669"/>
    <property type="project" value="UniProtKB-KW"/>
</dbReference>
<proteinExistence type="predicted"/>
<feature type="compositionally biased region" description="Basic and acidic residues" evidence="10">
    <location>
        <begin position="233"/>
        <end position="246"/>
    </location>
</feature>
<dbReference type="OrthoDB" id="10253254at2759"/>
<evidence type="ECO:0000313" key="14">
    <source>
        <dbReference type="Proteomes" id="UP000092154"/>
    </source>
</evidence>
<dbReference type="InterPro" id="IPR007502">
    <property type="entry name" value="Helicase-assoc_dom"/>
</dbReference>
<dbReference type="PROSITE" id="PS51194">
    <property type="entry name" value="HELICASE_CTER"/>
    <property type="match status" value="1"/>
</dbReference>
<dbReference type="EMBL" id="KV449025">
    <property type="protein sequence ID" value="OAX32383.1"/>
    <property type="molecule type" value="Genomic_DNA"/>
</dbReference>
<evidence type="ECO:0000256" key="2">
    <source>
        <dbReference type="ARBA" id="ARBA00022664"/>
    </source>
</evidence>
<dbReference type="SMART" id="SM00487">
    <property type="entry name" value="DEXDc"/>
    <property type="match status" value="1"/>
</dbReference>
<dbReference type="PANTHER" id="PTHR18934:SF83">
    <property type="entry name" value="PRE-MRNA-SPLICING FACTOR ATP-DEPENDENT RNA HELICASE DHX16"/>
    <property type="match status" value="1"/>
</dbReference>
<dbReference type="CDD" id="cd18791">
    <property type="entry name" value="SF2_C_RHA"/>
    <property type="match status" value="1"/>
</dbReference>
<dbReference type="InParanoid" id="A0A1B7MIF7"/>
<gene>
    <name evidence="13" type="ORF">K503DRAFT_702105</name>
</gene>
<evidence type="ECO:0000256" key="6">
    <source>
        <dbReference type="ARBA" id="ARBA00022840"/>
    </source>
</evidence>
<evidence type="ECO:0000313" key="13">
    <source>
        <dbReference type="EMBL" id="OAX32383.1"/>
    </source>
</evidence>
<dbReference type="STRING" id="1314800.A0A1B7MIF7"/>
<dbReference type="Gene3D" id="3.40.50.300">
    <property type="entry name" value="P-loop containing nucleotide triphosphate hydrolases"/>
    <property type="match status" value="2"/>
</dbReference>
<dbReference type="GO" id="GO:0005684">
    <property type="term" value="C:U2-type spliceosomal complex"/>
    <property type="evidence" value="ECO:0007669"/>
    <property type="project" value="UniProtKB-ARBA"/>
</dbReference>
<keyword evidence="2" id="KW-0507">mRNA processing</keyword>
<evidence type="ECO:0000256" key="3">
    <source>
        <dbReference type="ARBA" id="ARBA00022741"/>
    </source>
</evidence>
<dbReference type="Pfam" id="PF07717">
    <property type="entry name" value="OB_NTP_bind"/>
    <property type="match status" value="1"/>
</dbReference>
<feature type="domain" description="Helicase C-terminal" evidence="12">
    <location>
        <begin position="649"/>
        <end position="822"/>
    </location>
</feature>
<organism evidence="13 14">
    <name type="scientific">Rhizopogon vinicolor AM-OR11-026</name>
    <dbReference type="NCBI Taxonomy" id="1314800"/>
    <lineage>
        <taxon>Eukaryota</taxon>
        <taxon>Fungi</taxon>
        <taxon>Dikarya</taxon>
        <taxon>Basidiomycota</taxon>
        <taxon>Agaricomycotina</taxon>
        <taxon>Agaricomycetes</taxon>
        <taxon>Agaricomycetidae</taxon>
        <taxon>Boletales</taxon>
        <taxon>Suillineae</taxon>
        <taxon>Rhizopogonaceae</taxon>
        <taxon>Rhizopogon</taxon>
    </lineage>
</organism>
<evidence type="ECO:0000256" key="9">
    <source>
        <dbReference type="SAM" id="Coils"/>
    </source>
</evidence>
<keyword evidence="9" id="KW-0175">Coiled coil</keyword>
<evidence type="ECO:0000256" key="10">
    <source>
        <dbReference type="SAM" id="MobiDB-lite"/>
    </source>
</evidence>
<dbReference type="Proteomes" id="UP000092154">
    <property type="component" value="Unassembled WGS sequence"/>
</dbReference>
<dbReference type="FunFam" id="1.20.120.1080:FF:000001">
    <property type="entry name" value="Pre-mRNA-splicing factor ATP-dependent RNA helicase"/>
    <property type="match status" value="1"/>
</dbReference>
<keyword evidence="6" id="KW-0067">ATP-binding</keyword>
<evidence type="ECO:0000256" key="5">
    <source>
        <dbReference type="ARBA" id="ARBA00022806"/>
    </source>
</evidence>
<reference evidence="13 14" key="1">
    <citation type="submission" date="2016-06" db="EMBL/GenBank/DDBJ databases">
        <title>Comparative genomics of the ectomycorrhizal sister species Rhizopogon vinicolor and Rhizopogon vesiculosus (Basidiomycota: Boletales) reveals a divergence of the mating type B locus.</title>
        <authorList>
            <consortium name="DOE Joint Genome Institute"/>
            <person name="Mujic A.B."/>
            <person name="Kuo A."/>
            <person name="Tritt A."/>
            <person name="Lipzen A."/>
            <person name="Chen C."/>
            <person name="Johnson J."/>
            <person name="Sharma A."/>
            <person name="Barry K."/>
            <person name="Grigoriev I.V."/>
            <person name="Spatafora J.W."/>
        </authorList>
    </citation>
    <scope>NUCLEOTIDE SEQUENCE [LARGE SCALE GENOMIC DNA]</scope>
    <source>
        <strain evidence="13 14">AM-OR11-026</strain>
    </source>
</reference>
<dbReference type="Pfam" id="PF00270">
    <property type="entry name" value="DEAD"/>
    <property type="match status" value="1"/>
</dbReference>
<dbReference type="InterPro" id="IPR048333">
    <property type="entry name" value="HA2_WH"/>
</dbReference>
<dbReference type="Pfam" id="PF04408">
    <property type="entry name" value="WHD_HA2"/>
    <property type="match status" value="1"/>
</dbReference>
<evidence type="ECO:0000256" key="4">
    <source>
        <dbReference type="ARBA" id="ARBA00022801"/>
    </source>
</evidence>
<dbReference type="Pfam" id="PF00271">
    <property type="entry name" value="Helicase_C"/>
    <property type="match status" value="1"/>
</dbReference>
<dbReference type="InterPro" id="IPR011545">
    <property type="entry name" value="DEAD/DEAH_box_helicase_dom"/>
</dbReference>
<evidence type="ECO:0000256" key="7">
    <source>
        <dbReference type="ARBA" id="ARBA00023187"/>
    </source>
</evidence>
<feature type="domain" description="Helicase ATP-binding" evidence="11">
    <location>
        <begin position="448"/>
        <end position="612"/>
    </location>
</feature>
<keyword evidence="14" id="KW-1185">Reference proteome</keyword>
<dbReference type="SMART" id="SM00847">
    <property type="entry name" value="HA2"/>
    <property type="match status" value="1"/>
</dbReference>
<dbReference type="FunFam" id="3.40.50.300:FF:000594">
    <property type="entry name" value="Pre-mRNA-splicing factor ATP-dependent RNA helicase"/>
    <property type="match status" value="1"/>
</dbReference>
<keyword evidence="4" id="KW-0378">Hydrolase</keyword>
<dbReference type="FunCoup" id="A0A1B7MIF7">
    <property type="interactions" value="506"/>
</dbReference>
<accession>A0A1B7MIF7</accession>
<dbReference type="EC" id="3.6.4.13" evidence="1"/>
<dbReference type="Pfam" id="PF21010">
    <property type="entry name" value="HA2_C"/>
    <property type="match status" value="1"/>
</dbReference>
<feature type="coiled-coil region" evidence="9">
    <location>
        <begin position="74"/>
        <end position="101"/>
    </location>
</feature>
<evidence type="ECO:0000256" key="8">
    <source>
        <dbReference type="ARBA" id="ARBA00047984"/>
    </source>
</evidence>
<protein>
    <recommendedName>
        <fullName evidence="1">RNA helicase</fullName>
        <ecNumber evidence="1">3.6.4.13</ecNumber>
    </recommendedName>
</protein>
<dbReference type="GO" id="GO:0005524">
    <property type="term" value="F:ATP binding"/>
    <property type="evidence" value="ECO:0007669"/>
    <property type="project" value="UniProtKB-KW"/>
</dbReference>
<dbReference type="SMART" id="SM00490">
    <property type="entry name" value="HELICc"/>
    <property type="match status" value="1"/>
</dbReference>
<dbReference type="GO" id="GO:0016787">
    <property type="term" value="F:hydrolase activity"/>
    <property type="evidence" value="ECO:0007669"/>
    <property type="project" value="UniProtKB-KW"/>
</dbReference>
<dbReference type="Gene3D" id="1.20.120.1080">
    <property type="match status" value="1"/>
</dbReference>
<dbReference type="GO" id="GO:0008380">
    <property type="term" value="P:RNA splicing"/>
    <property type="evidence" value="ECO:0007669"/>
    <property type="project" value="UniProtKB-KW"/>
</dbReference>